<feature type="transmembrane region" description="Helical" evidence="1">
    <location>
        <begin position="35"/>
        <end position="57"/>
    </location>
</feature>
<dbReference type="EMBL" id="CP148033">
    <property type="protein sequence ID" value="WXK94221.1"/>
    <property type="molecule type" value="Genomic_DNA"/>
</dbReference>
<sequence>MEWVLASPGLAGAVAVLMFPGVLVGWALGLRHVWLISLAPVLTASLVAVSTIVCWWLRIDWNIGVFTVAATLLAGTVLLVMRGMQKRWPASFAWEPSGYTAGVAYWSALSTSALLLTLRYIQIVERPGNINQGIDTPFHVNFTQQILDSGDGSPFSVRALMGESSGFYPQIWHALTALTAQVAQLPVVEAANALNYAIVAVAWPLGVLLLVHMVAGPNIIALLSAAVASAGFFAFPFTVMQSQKSDFGPLFPYMLAVTFLPPLTAVLAMAMGFGKAAPMPWPLAAFTMVVGIPGLVSTHMSGLVALVGLSSIFAAMAAWRAFRELKQRQSDLLGYLKWTALWITVFFGALIVWVVVRPWTTTWDPIDSLPAAAGSILLTAPTHGDIAWALAALTLVGTALLIRRPAERWFLASYGGAVLLYLVAAAVPAAAPLVREIIIGAWYGDPPRLAALLPMFWAVLVGVAAAWIFQGLSRYRTVWLVPTGIAAVAASILVWPTNSETTPGRERTYALAESSPLLSPDELQLLNRLSSHVPADAVIANNPWDGSSTAYAIADRRVLFAHAYTGSNKDRILAAKKLNEASPGSEVCVAADREDIQFVLDFGEHYIDPKRKEVDDFPGIEIPKGSPSFVKVDQQGDAALYRFVGCDY</sequence>
<dbReference type="Pfam" id="PF20176">
    <property type="entry name" value="DUF6541"/>
    <property type="match status" value="1"/>
</dbReference>
<feature type="transmembrane region" description="Helical" evidence="1">
    <location>
        <begin position="102"/>
        <end position="121"/>
    </location>
</feature>
<feature type="transmembrane region" description="Helical" evidence="1">
    <location>
        <begin position="302"/>
        <end position="322"/>
    </location>
</feature>
<feature type="transmembrane region" description="Helical" evidence="1">
    <location>
        <begin position="63"/>
        <end position="81"/>
    </location>
</feature>
<feature type="transmembrane region" description="Helical" evidence="1">
    <location>
        <begin position="251"/>
        <end position="273"/>
    </location>
</feature>
<feature type="transmembrane region" description="Helical" evidence="1">
    <location>
        <begin position="334"/>
        <end position="356"/>
    </location>
</feature>
<evidence type="ECO:0000313" key="2">
    <source>
        <dbReference type="EMBL" id="WXK94221.1"/>
    </source>
</evidence>
<feature type="transmembrane region" description="Helical" evidence="1">
    <location>
        <begin position="451"/>
        <end position="470"/>
    </location>
</feature>
<feature type="transmembrane region" description="Helical" evidence="1">
    <location>
        <begin position="409"/>
        <end position="431"/>
    </location>
</feature>
<evidence type="ECO:0000313" key="3">
    <source>
        <dbReference type="Proteomes" id="UP001623384"/>
    </source>
</evidence>
<dbReference type="RefSeq" id="WP_406637128.1">
    <property type="nucleotide sequence ID" value="NZ_CP148033.1"/>
</dbReference>
<keyword evidence="3" id="KW-1185">Reference proteome</keyword>
<dbReference type="InterPro" id="IPR046671">
    <property type="entry name" value="DUF6541"/>
</dbReference>
<feature type="transmembrane region" description="Helical" evidence="1">
    <location>
        <begin position="386"/>
        <end position="402"/>
    </location>
</feature>
<feature type="transmembrane region" description="Helical" evidence="1">
    <location>
        <begin position="477"/>
        <end position="495"/>
    </location>
</feature>
<accession>A0ABZ2R830</accession>
<keyword evidence="1" id="KW-1133">Transmembrane helix</keyword>
<feature type="transmembrane region" description="Helical" evidence="1">
    <location>
        <begin position="219"/>
        <end position="239"/>
    </location>
</feature>
<keyword evidence="1" id="KW-0812">Transmembrane</keyword>
<feature type="transmembrane region" description="Helical" evidence="1">
    <location>
        <begin position="6"/>
        <end position="28"/>
    </location>
</feature>
<proteinExistence type="predicted"/>
<name>A0ABZ2R830_9MICC</name>
<organism evidence="2 3">
    <name type="scientific">Pseudarthrobacter quantipunctorum</name>
    <dbReference type="NCBI Taxonomy" id="3128980"/>
    <lineage>
        <taxon>Bacteria</taxon>
        <taxon>Bacillati</taxon>
        <taxon>Actinomycetota</taxon>
        <taxon>Actinomycetes</taxon>
        <taxon>Micrococcales</taxon>
        <taxon>Micrococcaceae</taxon>
        <taxon>Pseudarthrobacter</taxon>
    </lineage>
</organism>
<evidence type="ECO:0000256" key="1">
    <source>
        <dbReference type="SAM" id="Phobius"/>
    </source>
</evidence>
<feature type="transmembrane region" description="Helical" evidence="1">
    <location>
        <begin position="193"/>
        <end position="212"/>
    </location>
</feature>
<dbReference type="Proteomes" id="UP001623384">
    <property type="component" value="Chromosome"/>
</dbReference>
<reference evidence="2 3" key="1">
    <citation type="submission" date="2024-03" db="EMBL/GenBank/DDBJ databases">
        <title>Rhodococcus navarretei sp. nov. and Pseudarthrobacter quantumdoti sp. nov., two new species with the ability to biosynthesize Quantum Dots isolated from soil samples at Union Glacier, Antarctica.</title>
        <authorList>
            <person name="Vargas M."/>
        </authorList>
    </citation>
    <scope>NUCLEOTIDE SEQUENCE [LARGE SCALE GENOMIC DNA]</scope>
    <source>
        <strain evidence="2 3">RC-2-3</strain>
    </source>
</reference>
<protein>
    <submittedName>
        <fullName evidence="2">DUF6541 family protein</fullName>
    </submittedName>
</protein>
<keyword evidence="1" id="KW-0472">Membrane</keyword>
<gene>
    <name evidence="2" type="ORF">WHH00_05290</name>
</gene>